<dbReference type="SUPFAM" id="SSF52540">
    <property type="entry name" value="P-loop containing nucleoside triphosphate hydrolases"/>
    <property type="match status" value="1"/>
</dbReference>
<keyword evidence="5 7" id="KW-0808">Transferase</keyword>
<reference evidence="7 8" key="1">
    <citation type="submission" date="2019-01" db="EMBL/GenBank/DDBJ databases">
        <title>Genome sequence of Salinicola endophyticus REST5.</title>
        <authorList>
            <person name="Nascimento F.X."/>
        </authorList>
    </citation>
    <scope>NUCLEOTIDE SEQUENCE [LARGE SCALE GENOMIC DNA]</scope>
    <source>
        <strain evidence="7 8">REST5</strain>
    </source>
</reference>
<keyword evidence="3 5" id="KW-0067">ATP-binding</keyword>
<evidence type="ECO:0000256" key="6">
    <source>
        <dbReference type="NCBIfam" id="TIGR00152"/>
    </source>
</evidence>
<keyword evidence="4 5" id="KW-0173">Coenzyme A biosynthesis</keyword>
<name>A0ABY8FKH4_9GAMM</name>
<dbReference type="InterPro" id="IPR027417">
    <property type="entry name" value="P-loop_NTPase"/>
</dbReference>
<dbReference type="GO" id="GO:0004140">
    <property type="term" value="F:dephospho-CoA kinase activity"/>
    <property type="evidence" value="ECO:0007669"/>
    <property type="project" value="UniProtKB-EC"/>
</dbReference>
<comment type="function">
    <text evidence="5">Catalyzes the phosphorylation of the 3'-hydroxyl group of dephosphocoenzyme A to form coenzyme A.</text>
</comment>
<dbReference type="CDD" id="cd02022">
    <property type="entry name" value="DPCK"/>
    <property type="match status" value="1"/>
</dbReference>
<comment type="pathway">
    <text evidence="5">Cofactor biosynthesis; coenzyme A biosynthesis; CoA from (R)-pantothenate: step 5/5.</text>
</comment>
<dbReference type="NCBIfam" id="TIGR00152">
    <property type="entry name" value="dephospho-CoA kinase"/>
    <property type="match status" value="1"/>
</dbReference>
<evidence type="ECO:0000256" key="5">
    <source>
        <dbReference type="HAMAP-Rule" id="MF_00376"/>
    </source>
</evidence>
<comment type="catalytic activity">
    <reaction evidence="5">
        <text>3'-dephospho-CoA + ATP = ADP + CoA + H(+)</text>
        <dbReference type="Rhea" id="RHEA:18245"/>
        <dbReference type="ChEBI" id="CHEBI:15378"/>
        <dbReference type="ChEBI" id="CHEBI:30616"/>
        <dbReference type="ChEBI" id="CHEBI:57287"/>
        <dbReference type="ChEBI" id="CHEBI:57328"/>
        <dbReference type="ChEBI" id="CHEBI:456216"/>
        <dbReference type="EC" id="2.7.1.24"/>
    </reaction>
</comment>
<gene>
    <name evidence="5" type="primary">coaE</name>
    <name evidence="7" type="ORF">EVC62_18445</name>
</gene>
<accession>A0ABY8FKH4</accession>
<keyword evidence="8" id="KW-1185">Reference proteome</keyword>
<proteinExistence type="inferred from homology"/>
<evidence type="ECO:0000256" key="4">
    <source>
        <dbReference type="ARBA" id="ARBA00022993"/>
    </source>
</evidence>
<dbReference type="PROSITE" id="PS51219">
    <property type="entry name" value="DPCK"/>
    <property type="match status" value="1"/>
</dbReference>
<keyword evidence="2 5" id="KW-0547">Nucleotide-binding</keyword>
<dbReference type="InterPro" id="IPR001977">
    <property type="entry name" value="Depp_CoAkinase"/>
</dbReference>
<organism evidence="7 8">
    <name type="scientific">Salinicola endophyticus</name>
    <dbReference type="NCBI Taxonomy" id="1949083"/>
    <lineage>
        <taxon>Bacteria</taxon>
        <taxon>Pseudomonadati</taxon>
        <taxon>Pseudomonadota</taxon>
        <taxon>Gammaproteobacteria</taxon>
        <taxon>Oceanospirillales</taxon>
        <taxon>Halomonadaceae</taxon>
        <taxon>Salinicola</taxon>
    </lineage>
</organism>
<keyword evidence="5 7" id="KW-0418">Kinase</keyword>
<dbReference type="RefSeq" id="WP_110690239.1">
    <property type="nucleotide sequence ID" value="NZ_CP035631.1"/>
</dbReference>
<evidence type="ECO:0000256" key="2">
    <source>
        <dbReference type="ARBA" id="ARBA00022741"/>
    </source>
</evidence>
<dbReference type="Proteomes" id="UP001321526">
    <property type="component" value="Chromosome"/>
</dbReference>
<evidence type="ECO:0000256" key="1">
    <source>
        <dbReference type="ARBA" id="ARBA00009018"/>
    </source>
</evidence>
<dbReference type="Gene3D" id="3.40.50.300">
    <property type="entry name" value="P-loop containing nucleotide triphosphate hydrolases"/>
    <property type="match status" value="1"/>
</dbReference>
<protein>
    <recommendedName>
        <fullName evidence="5 6">Dephospho-CoA kinase</fullName>
        <ecNumber evidence="5 6">2.7.1.24</ecNumber>
    </recommendedName>
    <alternativeName>
        <fullName evidence="5">Dephosphocoenzyme A kinase</fullName>
    </alternativeName>
</protein>
<evidence type="ECO:0000313" key="8">
    <source>
        <dbReference type="Proteomes" id="UP001321526"/>
    </source>
</evidence>
<sequence length="219" mass="23976">MNEPTDHNTHTTPVIGVTGGIGSGKSAVAEAFAERGIPGIDADAVAREVVMPGEPALAAIAERFGAGVLDADGNLDRRSLRARIFADPAERRWLESQTHPRIRQRLQTHLARLCRSDAPYCLLISPLLIESGQREMVSRVLVIDVPESLQIERTLARDGVSQEQVEAILAAQSSRQTRLAAADDVIDNSGDREMLIDQVARLDARYRQWAASPQRHGYP</sequence>
<dbReference type="PANTHER" id="PTHR10695">
    <property type="entry name" value="DEPHOSPHO-COA KINASE-RELATED"/>
    <property type="match status" value="1"/>
</dbReference>
<dbReference type="HAMAP" id="MF_00376">
    <property type="entry name" value="Dephospho_CoA_kinase"/>
    <property type="match status" value="1"/>
</dbReference>
<comment type="subcellular location">
    <subcellularLocation>
        <location evidence="5">Cytoplasm</location>
    </subcellularLocation>
</comment>
<dbReference type="EC" id="2.7.1.24" evidence="5 6"/>
<comment type="similarity">
    <text evidence="1 5">Belongs to the CoaE family.</text>
</comment>
<evidence type="ECO:0000256" key="3">
    <source>
        <dbReference type="ARBA" id="ARBA00022840"/>
    </source>
</evidence>
<feature type="binding site" evidence="5">
    <location>
        <begin position="22"/>
        <end position="27"/>
    </location>
    <ligand>
        <name>ATP</name>
        <dbReference type="ChEBI" id="CHEBI:30616"/>
    </ligand>
</feature>
<keyword evidence="5" id="KW-0963">Cytoplasm</keyword>
<dbReference type="Pfam" id="PF01121">
    <property type="entry name" value="CoaE"/>
    <property type="match status" value="1"/>
</dbReference>
<evidence type="ECO:0000313" key="7">
    <source>
        <dbReference type="EMBL" id="WFF43309.1"/>
    </source>
</evidence>
<dbReference type="PANTHER" id="PTHR10695:SF46">
    <property type="entry name" value="BIFUNCTIONAL COENZYME A SYNTHASE-RELATED"/>
    <property type="match status" value="1"/>
</dbReference>
<dbReference type="EMBL" id="CP035631">
    <property type="protein sequence ID" value="WFF43309.1"/>
    <property type="molecule type" value="Genomic_DNA"/>
</dbReference>